<evidence type="ECO:0000256" key="1">
    <source>
        <dbReference type="ARBA" id="ARBA00001107"/>
    </source>
</evidence>
<evidence type="ECO:0000256" key="4">
    <source>
        <dbReference type="ARBA" id="ARBA00022679"/>
    </source>
</evidence>
<dbReference type="InterPro" id="IPR005849">
    <property type="entry name" value="GalP_Utransf_N"/>
</dbReference>
<name>A0A9D2GBP5_9FIRM</name>
<organism evidence="9 10">
    <name type="scientific">Candidatus Mediterraneibacter stercoravium</name>
    <dbReference type="NCBI Taxonomy" id="2838685"/>
    <lineage>
        <taxon>Bacteria</taxon>
        <taxon>Bacillati</taxon>
        <taxon>Bacillota</taxon>
        <taxon>Clostridia</taxon>
        <taxon>Lachnospirales</taxon>
        <taxon>Lachnospiraceae</taxon>
        <taxon>Mediterraneibacter</taxon>
    </lineage>
</organism>
<comment type="catalytic activity">
    <reaction evidence="1">
        <text>alpha-D-galactose 1-phosphate + UDP-alpha-D-glucose = alpha-D-glucose 1-phosphate + UDP-alpha-D-galactose</text>
        <dbReference type="Rhea" id="RHEA:13989"/>
        <dbReference type="ChEBI" id="CHEBI:58336"/>
        <dbReference type="ChEBI" id="CHEBI:58601"/>
        <dbReference type="ChEBI" id="CHEBI:58885"/>
        <dbReference type="ChEBI" id="CHEBI:66914"/>
        <dbReference type="EC" id="2.7.7.12"/>
    </reaction>
</comment>
<keyword evidence="4" id="KW-0808">Transferase</keyword>
<proteinExistence type="predicted"/>
<keyword evidence="7" id="KW-0119">Carbohydrate metabolism</keyword>
<sequence>MLYEAIKKLVQYGIDTGLTPESERIYTTNLILDVMKEDEYEDVDCDLSNIVLEDVLGELLDEAVQKGLIEDSVTYRDLFDTRLMNCLMPRPSQIQERFWKEYEKSPQDATAYYYKLSQDSDYIRRYRIKKDRKWTVDTEYGTLDITINLSKPEKDPKAIAAAGKAKSASYPKCQLCMENEGYAGRTNHPARENHRIIPIQIQGSKWGFQ</sequence>
<evidence type="ECO:0000256" key="2">
    <source>
        <dbReference type="ARBA" id="ARBA00004947"/>
    </source>
</evidence>
<dbReference type="Proteomes" id="UP000824116">
    <property type="component" value="Unassembled WGS sequence"/>
</dbReference>
<dbReference type="PANTHER" id="PTHR39191:SF1">
    <property type="entry name" value="DUF4922 DOMAIN-CONTAINING PROTEIN"/>
    <property type="match status" value="1"/>
</dbReference>
<evidence type="ECO:0000256" key="5">
    <source>
        <dbReference type="ARBA" id="ARBA00022695"/>
    </source>
</evidence>
<reference evidence="9" key="1">
    <citation type="journal article" date="2021" name="PeerJ">
        <title>Extensive microbial diversity within the chicken gut microbiome revealed by metagenomics and culture.</title>
        <authorList>
            <person name="Gilroy R."/>
            <person name="Ravi A."/>
            <person name="Getino M."/>
            <person name="Pursley I."/>
            <person name="Horton D.L."/>
            <person name="Alikhan N.F."/>
            <person name="Baker D."/>
            <person name="Gharbi K."/>
            <person name="Hall N."/>
            <person name="Watson M."/>
            <person name="Adriaenssens E.M."/>
            <person name="Foster-Nyarko E."/>
            <person name="Jarju S."/>
            <person name="Secka A."/>
            <person name="Antonio M."/>
            <person name="Oren A."/>
            <person name="Chaudhuri R.R."/>
            <person name="La Ragione R."/>
            <person name="Hildebrand F."/>
            <person name="Pallen M.J."/>
        </authorList>
    </citation>
    <scope>NUCLEOTIDE SEQUENCE</scope>
    <source>
        <strain evidence="9">CHK196-3914</strain>
    </source>
</reference>
<dbReference type="AlphaFoldDB" id="A0A9D2GBP5"/>
<evidence type="ECO:0000259" key="8">
    <source>
        <dbReference type="Pfam" id="PF01087"/>
    </source>
</evidence>
<feature type="non-terminal residue" evidence="9">
    <location>
        <position position="209"/>
    </location>
</feature>
<gene>
    <name evidence="9" type="ORF">H9723_11295</name>
</gene>
<protein>
    <submittedName>
        <fullName evidence="9">Galactose-1-phosphate uridylyltransferase</fullName>
    </submittedName>
</protein>
<dbReference type="Pfam" id="PF01087">
    <property type="entry name" value="GalP_UDP_transf"/>
    <property type="match status" value="1"/>
</dbReference>
<dbReference type="EMBL" id="DXAY01000263">
    <property type="protein sequence ID" value="HIZ75805.1"/>
    <property type="molecule type" value="Genomic_DNA"/>
</dbReference>
<dbReference type="InterPro" id="IPR000766">
    <property type="entry name" value="GalP_uridyl_Trfase_II"/>
</dbReference>
<keyword evidence="3" id="KW-0963">Cytoplasm</keyword>
<evidence type="ECO:0000256" key="7">
    <source>
        <dbReference type="ARBA" id="ARBA00023277"/>
    </source>
</evidence>
<dbReference type="GO" id="GO:0005737">
    <property type="term" value="C:cytoplasm"/>
    <property type="evidence" value="ECO:0007669"/>
    <property type="project" value="InterPro"/>
</dbReference>
<comment type="caution">
    <text evidence="9">The sequence shown here is derived from an EMBL/GenBank/DDBJ whole genome shotgun (WGS) entry which is preliminary data.</text>
</comment>
<reference evidence="9" key="2">
    <citation type="submission" date="2021-04" db="EMBL/GenBank/DDBJ databases">
        <authorList>
            <person name="Gilroy R."/>
        </authorList>
    </citation>
    <scope>NUCLEOTIDE SEQUENCE</scope>
    <source>
        <strain evidence="9">CHK196-3914</strain>
    </source>
</reference>
<evidence type="ECO:0000256" key="3">
    <source>
        <dbReference type="ARBA" id="ARBA00022490"/>
    </source>
</evidence>
<evidence type="ECO:0000313" key="10">
    <source>
        <dbReference type="Proteomes" id="UP000824116"/>
    </source>
</evidence>
<feature type="domain" description="Galactose-1-phosphate uridyl transferase N-terminal" evidence="8">
    <location>
        <begin position="21"/>
        <end position="196"/>
    </location>
</feature>
<evidence type="ECO:0000313" key="9">
    <source>
        <dbReference type="EMBL" id="HIZ75805.1"/>
    </source>
</evidence>
<dbReference type="GO" id="GO:0006012">
    <property type="term" value="P:galactose metabolic process"/>
    <property type="evidence" value="ECO:0007669"/>
    <property type="project" value="UniProtKB-KW"/>
</dbReference>
<keyword evidence="5 9" id="KW-0548">Nucleotidyltransferase</keyword>
<dbReference type="GO" id="GO:0008108">
    <property type="term" value="F:UDP-glucose:hexose-1-phosphate uridylyltransferase activity"/>
    <property type="evidence" value="ECO:0007669"/>
    <property type="project" value="UniProtKB-EC"/>
</dbReference>
<comment type="pathway">
    <text evidence="2">Carbohydrate metabolism; galactose metabolism.</text>
</comment>
<evidence type="ECO:0000256" key="6">
    <source>
        <dbReference type="ARBA" id="ARBA00023144"/>
    </source>
</evidence>
<dbReference type="PANTHER" id="PTHR39191">
    <property type="entry name" value="GALACTOSE-1-PHOSPHATE URIDYLYLTRANSFERASE"/>
    <property type="match status" value="1"/>
</dbReference>
<keyword evidence="6" id="KW-0299">Galactose metabolism</keyword>
<accession>A0A9D2GBP5</accession>